<dbReference type="PANTHER" id="PTHR23240">
    <property type="entry name" value="DNA CROSS-LINK REPAIR PROTEIN PSO2/SNM1-RELATED"/>
    <property type="match status" value="1"/>
</dbReference>
<feature type="domain" description="DNA repair metallo-beta-lactamase" evidence="7">
    <location>
        <begin position="178"/>
        <end position="283"/>
    </location>
</feature>
<feature type="compositionally biased region" description="Basic and acidic residues" evidence="6">
    <location>
        <begin position="285"/>
        <end position="300"/>
    </location>
</feature>
<dbReference type="FunFam" id="3.40.50.12650:FF:000001">
    <property type="entry name" value="DNA cross-link repair 1A"/>
    <property type="match status" value="1"/>
</dbReference>
<sequence>MDRECLQIISRLSKKLVAQQLGVHASRLVPHPLDEPFELDGTRITFVDANHCPGAAMIVFEATGPGHRRPVLHTGDCRLVRSMQAHPALSALRGRADLILDTTYCDPAYTFPSQEEVLSFVIDAVKAEAFNPKTLFLFGSYTIGKERVFLEAAKTLDQKIYVAKTKLKILECLDLPPEQKALLTTDDREASLHVVPLWMISQQHMVKLLKHYRGRFSTVVGFRPTGWTHDKSAGQTRARGRKQQRGTVITYQVPYSEHSSFSELREFVRWFQPLRIVPSVNSDSHGPKERSLVDLLTKND</sequence>
<dbReference type="Proteomes" id="UP001255856">
    <property type="component" value="Unassembled WGS sequence"/>
</dbReference>
<dbReference type="GO" id="GO:0003684">
    <property type="term" value="F:damaged DNA binding"/>
    <property type="evidence" value="ECO:0007669"/>
    <property type="project" value="TreeGrafter"/>
</dbReference>
<dbReference type="Gene3D" id="3.40.50.12650">
    <property type="match status" value="1"/>
</dbReference>
<evidence type="ECO:0000259" key="7">
    <source>
        <dbReference type="Pfam" id="PF07522"/>
    </source>
</evidence>
<comment type="subcellular location">
    <subcellularLocation>
        <location evidence="1">Nucleus</location>
    </subcellularLocation>
</comment>
<organism evidence="8 9">
    <name type="scientific">Prototheca wickerhamii</name>
    <dbReference type="NCBI Taxonomy" id="3111"/>
    <lineage>
        <taxon>Eukaryota</taxon>
        <taxon>Viridiplantae</taxon>
        <taxon>Chlorophyta</taxon>
        <taxon>core chlorophytes</taxon>
        <taxon>Trebouxiophyceae</taxon>
        <taxon>Chlorellales</taxon>
        <taxon>Chlorellaceae</taxon>
        <taxon>Prototheca</taxon>
    </lineage>
</organism>
<dbReference type="EMBL" id="JASFZW010000005">
    <property type="protein sequence ID" value="KAK2078104.1"/>
    <property type="molecule type" value="Genomic_DNA"/>
</dbReference>
<evidence type="ECO:0000256" key="4">
    <source>
        <dbReference type="ARBA" id="ARBA00023204"/>
    </source>
</evidence>
<keyword evidence="4" id="KW-0234">DNA repair</keyword>
<dbReference type="Gene3D" id="3.60.15.10">
    <property type="entry name" value="Ribonuclease Z/Hydroxyacylglutathione hydrolase-like"/>
    <property type="match status" value="1"/>
</dbReference>
<dbReference type="GO" id="GO:0005634">
    <property type="term" value="C:nucleus"/>
    <property type="evidence" value="ECO:0007669"/>
    <property type="project" value="UniProtKB-SubCell"/>
</dbReference>
<dbReference type="SUPFAM" id="SSF56281">
    <property type="entry name" value="Metallo-hydrolase/oxidoreductase"/>
    <property type="match status" value="1"/>
</dbReference>
<evidence type="ECO:0000313" key="9">
    <source>
        <dbReference type="Proteomes" id="UP001255856"/>
    </source>
</evidence>
<dbReference type="InterPro" id="IPR036866">
    <property type="entry name" value="RibonucZ/Hydroxyglut_hydro"/>
</dbReference>
<keyword evidence="3" id="KW-0227">DNA damage</keyword>
<dbReference type="GO" id="GO:0006303">
    <property type="term" value="P:double-strand break repair via nonhomologous end joining"/>
    <property type="evidence" value="ECO:0007669"/>
    <property type="project" value="TreeGrafter"/>
</dbReference>
<reference evidence="8" key="1">
    <citation type="submission" date="2021-01" db="EMBL/GenBank/DDBJ databases">
        <authorList>
            <person name="Eckstrom K.M.E."/>
        </authorList>
    </citation>
    <scope>NUCLEOTIDE SEQUENCE</scope>
    <source>
        <strain evidence="8">UVCC 0001</strain>
    </source>
</reference>
<dbReference type="PANTHER" id="PTHR23240:SF6">
    <property type="entry name" value="DNA CROSS-LINK REPAIR 1A PROTEIN"/>
    <property type="match status" value="1"/>
</dbReference>
<dbReference type="AlphaFoldDB" id="A0AAD9MH70"/>
<evidence type="ECO:0000256" key="6">
    <source>
        <dbReference type="SAM" id="MobiDB-lite"/>
    </source>
</evidence>
<keyword evidence="9" id="KW-1185">Reference proteome</keyword>
<gene>
    <name evidence="8" type="ORF">QBZ16_003972</name>
</gene>
<evidence type="ECO:0000256" key="3">
    <source>
        <dbReference type="ARBA" id="ARBA00022763"/>
    </source>
</evidence>
<name>A0AAD9MH70_PROWI</name>
<dbReference type="Pfam" id="PF07522">
    <property type="entry name" value="DRMBL"/>
    <property type="match status" value="1"/>
</dbReference>
<comment type="similarity">
    <text evidence="2">Belongs to the DNA repair metallo-beta-lactamase (DRMBL) family.</text>
</comment>
<dbReference type="GO" id="GO:0036297">
    <property type="term" value="P:interstrand cross-link repair"/>
    <property type="evidence" value="ECO:0007669"/>
    <property type="project" value="TreeGrafter"/>
</dbReference>
<protein>
    <recommendedName>
        <fullName evidence="7">DNA repair metallo-beta-lactamase domain-containing protein</fullName>
    </recommendedName>
</protein>
<proteinExistence type="inferred from homology"/>
<feature type="region of interest" description="Disordered" evidence="6">
    <location>
        <begin position="281"/>
        <end position="300"/>
    </location>
</feature>
<comment type="caution">
    <text evidence="8">The sequence shown here is derived from an EMBL/GenBank/DDBJ whole genome shotgun (WGS) entry which is preliminary data.</text>
</comment>
<dbReference type="InterPro" id="IPR011084">
    <property type="entry name" value="DRMBL"/>
</dbReference>
<keyword evidence="5" id="KW-0539">Nucleus</keyword>
<accession>A0AAD9MH70</accession>
<evidence type="ECO:0000256" key="2">
    <source>
        <dbReference type="ARBA" id="ARBA00010304"/>
    </source>
</evidence>
<evidence type="ECO:0000256" key="1">
    <source>
        <dbReference type="ARBA" id="ARBA00004123"/>
    </source>
</evidence>
<dbReference type="GO" id="GO:0035312">
    <property type="term" value="F:5'-3' DNA exonuclease activity"/>
    <property type="evidence" value="ECO:0007669"/>
    <property type="project" value="TreeGrafter"/>
</dbReference>
<evidence type="ECO:0000256" key="5">
    <source>
        <dbReference type="ARBA" id="ARBA00023242"/>
    </source>
</evidence>
<evidence type="ECO:0000313" key="8">
    <source>
        <dbReference type="EMBL" id="KAK2078104.1"/>
    </source>
</evidence>